<name>A0A5J4J416_9FLAO</name>
<dbReference type="PANTHER" id="PTHR39200">
    <property type="entry name" value="HYPOTHETICAL EXPORTED PROTEIN"/>
    <property type="match status" value="1"/>
</dbReference>
<proteinExistence type="predicted"/>
<dbReference type="Proteomes" id="UP000326509">
    <property type="component" value="Unassembled WGS sequence"/>
</dbReference>
<accession>A0A5J4J416</accession>
<dbReference type="AlphaFoldDB" id="A0A5J4J416"/>
<dbReference type="OrthoDB" id="5585143at2"/>
<comment type="caution">
    <text evidence="3">The sequence shown here is derived from an EMBL/GenBank/DDBJ whole genome shotgun (WGS) entry which is preliminary data.</text>
</comment>
<evidence type="ECO:0000313" key="3">
    <source>
        <dbReference type="EMBL" id="GER60561.1"/>
    </source>
</evidence>
<dbReference type="RefSeq" id="WP_151674992.1">
    <property type="nucleotide sequence ID" value="NZ_BKCG01000008.1"/>
</dbReference>
<protein>
    <submittedName>
        <fullName evidence="3">DUF2807 domain-containing protein</fullName>
    </submittedName>
</protein>
<organism evidence="3 4">
    <name type="scientific">Patiriisocius marinus</name>
    <dbReference type="NCBI Taxonomy" id="1397112"/>
    <lineage>
        <taxon>Bacteria</taxon>
        <taxon>Pseudomonadati</taxon>
        <taxon>Bacteroidota</taxon>
        <taxon>Flavobacteriia</taxon>
        <taxon>Flavobacteriales</taxon>
        <taxon>Flavobacteriaceae</taxon>
        <taxon>Patiriisocius</taxon>
    </lineage>
</organism>
<dbReference type="EMBL" id="BKCG01000008">
    <property type="protein sequence ID" value="GER60561.1"/>
    <property type="molecule type" value="Genomic_DNA"/>
</dbReference>
<evidence type="ECO:0000313" key="4">
    <source>
        <dbReference type="Proteomes" id="UP000326509"/>
    </source>
</evidence>
<feature type="domain" description="Putative auto-transporter adhesin head GIN" evidence="2">
    <location>
        <begin position="42"/>
        <end position="224"/>
    </location>
</feature>
<keyword evidence="1" id="KW-0732">Signal</keyword>
<evidence type="ECO:0000259" key="2">
    <source>
        <dbReference type="Pfam" id="PF10988"/>
    </source>
</evidence>
<keyword evidence="4" id="KW-1185">Reference proteome</keyword>
<feature type="chain" id="PRO_5023905504" evidence="1">
    <location>
        <begin position="22"/>
        <end position="241"/>
    </location>
</feature>
<sequence length="241" mass="25625">MKLKSIYTIVLIVCTIPLANAQWGKKISGSGNLITKNINTSDYDIIDTKGSMDVILEKGTEGAIKVVADDNIIDLISISTEGDVLKIVMKEKVNYYSKNGIKVYVPFTDLKEILLKGSGDLISKSPIVTHSFSCTLVGSGDLETEIKAETVVAYMKGSGDIDLAGSTNQLSVEMTGSGDFNAFNLKSQSTDVSLKGSGDIEVNAQKTIKARLLGSGDITYSGNPATKDVNVKGSGDIDSRN</sequence>
<reference evidence="3 4" key="1">
    <citation type="submission" date="2019-08" db="EMBL/GenBank/DDBJ databases">
        <title>Draft genome sequence of Ulvibacter marinus type strain NBRC 109484.</title>
        <authorList>
            <person name="Kawano K."/>
            <person name="Ushijima N."/>
            <person name="Kihara M."/>
            <person name="Itoh H."/>
        </authorList>
    </citation>
    <scope>NUCLEOTIDE SEQUENCE [LARGE SCALE GENOMIC DNA]</scope>
    <source>
        <strain evidence="3 4">NBRC 109484</strain>
    </source>
</reference>
<evidence type="ECO:0000256" key="1">
    <source>
        <dbReference type="SAM" id="SignalP"/>
    </source>
</evidence>
<dbReference type="Gene3D" id="2.160.20.120">
    <property type="match status" value="1"/>
</dbReference>
<feature type="signal peptide" evidence="1">
    <location>
        <begin position="1"/>
        <end position="21"/>
    </location>
</feature>
<dbReference type="Pfam" id="PF10988">
    <property type="entry name" value="DUF2807"/>
    <property type="match status" value="1"/>
</dbReference>
<dbReference type="InterPro" id="IPR021255">
    <property type="entry name" value="DUF2807"/>
</dbReference>
<dbReference type="PANTHER" id="PTHR39200:SF1">
    <property type="entry name" value="AUTO-TRANSPORTER ADHESIN HEAD GIN DOMAIN-CONTAINING PROTEIN-RELATED"/>
    <property type="match status" value="1"/>
</dbReference>
<gene>
    <name evidence="3" type="ORF">ULMA_26690</name>
</gene>